<comment type="caution">
    <text evidence="3">The sequence shown here is derived from an EMBL/GenBank/DDBJ whole genome shotgun (WGS) entry which is preliminary data.</text>
</comment>
<dbReference type="Gene3D" id="3.40.50.1110">
    <property type="entry name" value="SGNH hydrolase"/>
    <property type="match status" value="1"/>
</dbReference>
<dbReference type="RefSeq" id="WP_130064714.1">
    <property type="nucleotide sequence ID" value="NZ_BAAFKZ010000007.1"/>
</dbReference>
<organism evidence="3 4">
    <name type="scientific">Alistipes onderdonkii</name>
    <dbReference type="NCBI Taxonomy" id="328813"/>
    <lineage>
        <taxon>Bacteria</taxon>
        <taxon>Pseudomonadati</taxon>
        <taxon>Bacteroidota</taxon>
        <taxon>Bacteroidia</taxon>
        <taxon>Bacteroidales</taxon>
        <taxon>Rikenellaceae</taxon>
        <taxon>Alistipes</taxon>
    </lineage>
</organism>
<protein>
    <submittedName>
        <fullName evidence="3">Acylhydrolase</fullName>
    </submittedName>
</protein>
<sequence>MKKLFFTALALAGFLCAAAQTQDWANFGRFGQANCQVRNPKVVLMGNSITELWIKTHPDFFAARGYVSRGISGQTTSQMLVRFRADVLDLHPQVVVICGGTNDIARNTGYISLPHILGNLVSMVELARANGIAPVLCSLLPAREFGWRKELEPAPLIIELNAMIREYARRENVPYVDYHAAMSEADGGMVAAYTYDEVHPTAAGYDVMEKILPPVVDAVLKNPKRYRRR</sequence>
<dbReference type="Proteomes" id="UP000322940">
    <property type="component" value="Unassembled WGS sequence"/>
</dbReference>
<reference evidence="3 4" key="1">
    <citation type="journal article" date="2019" name="Nat. Med.">
        <title>A library of human gut bacterial isolates paired with longitudinal multiomics data enables mechanistic microbiome research.</title>
        <authorList>
            <person name="Poyet M."/>
            <person name="Groussin M."/>
            <person name="Gibbons S.M."/>
            <person name="Avila-Pacheco J."/>
            <person name="Jiang X."/>
            <person name="Kearney S.M."/>
            <person name="Perrotta A.R."/>
            <person name="Berdy B."/>
            <person name="Zhao S."/>
            <person name="Lieberman T.D."/>
            <person name="Swanson P.K."/>
            <person name="Smith M."/>
            <person name="Roesemann S."/>
            <person name="Alexander J.E."/>
            <person name="Rich S.A."/>
            <person name="Livny J."/>
            <person name="Vlamakis H."/>
            <person name="Clish C."/>
            <person name="Bullock K."/>
            <person name="Deik A."/>
            <person name="Scott J."/>
            <person name="Pierce K.A."/>
            <person name="Xavier R.J."/>
            <person name="Alm E.J."/>
        </authorList>
    </citation>
    <scope>NUCLEOTIDE SEQUENCE [LARGE SCALE GENOMIC DNA]</scope>
    <source>
        <strain evidence="3 4">BIOML-A266</strain>
    </source>
</reference>
<keyword evidence="3" id="KW-0378">Hydrolase</keyword>
<evidence type="ECO:0000313" key="3">
    <source>
        <dbReference type="EMBL" id="KAA2379975.1"/>
    </source>
</evidence>
<dbReference type="Pfam" id="PF13472">
    <property type="entry name" value="Lipase_GDSL_2"/>
    <property type="match status" value="1"/>
</dbReference>
<name>A0A5B3H211_9BACT</name>
<gene>
    <name evidence="3" type="ORF">F2Y10_04360</name>
</gene>
<proteinExistence type="predicted"/>
<feature type="signal peptide" evidence="1">
    <location>
        <begin position="1"/>
        <end position="19"/>
    </location>
</feature>
<dbReference type="InterPro" id="IPR013830">
    <property type="entry name" value="SGNH_hydro"/>
</dbReference>
<evidence type="ECO:0000256" key="1">
    <source>
        <dbReference type="SAM" id="SignalP"/>
    </source>
</evidence>
<evidence type="ECO:0000313" key="4">
    <source>
        <dbReference type="Proteomes" id="UP000322940"/>
    </source>
</evidence>
<dbReference type="GO" id="GO:0004622">
    <property type="term" value="F:phosphatidylcholine lysophospholipase activity"/>
    <property type="evidence" value="ECO:0007669"/>
    <property type="project" value="TreeGrafter"/>
</dbReference>
<dbReference type="EMBL" id="VVXH01000003">
    <property type="protein sequence ID" value="KAA2379975.1"/>
    <property type="molecule type" value="Genomic_DNA"/>
</dbReference>
<dbReference type="InterPro" id="IPR051532">
    <property type="entry name" value="Ester_Hydrolysis_Enzymes"/>
</dbReference>
<dbReference type="SUPFAM" id="SSF52266">
    <property type="entry name" value="SGNH hydrolase"/>
    <property type="match status" value="1"/>
</dbReference>
<dbReference type="PANTHER" id="PTHR30383:SF5">
    <property type="entry name" value="SGNH HYDROLASE-TYPE ESTERASE DOMAIN-CONTAINING PROTEIN"/>
    <property type="match status" value="1"/>
</dbReference>
<dbReference type="InterPro" id="IPR036514">
    <property type="entry name" value="SGNH_hydro_sf"/>
</dbReference>
<dbReference type="AlphaFoldDB" id="A0A5B3H211"/>
<feature type="domain" description="SGNH hydrolase-type esterase" evidence="2">
    <location>
        <begin position="45"/>
        <end position="206"/>
    </location>
</feature>
<dbReference type="PANTHER" id="PTHR30383">
    <property type="entry name" value="THIOESTERASE 1/PROTEASE 1/LYSOPHOSPHOLIPASE L1"/>
    <property type="match status" value="1"/>
</dbReference>
<keyword evidence="1" id="KW-0732">Signal</keyword>
<feature type="chain" id="PRO_5024346908" evidence="1">
    <location>
        <begin position="20"/>
        <end position="229"/>
    </location>
</feature>
<evidence type="ECO:0000259" key="2">
    <source>
        <dbReference type="Pfam" id="PF13472"/>
    </source>
</evidence>
<accession>A0A5B3H211</accession>